<organism evidence="1 2">
    <name type="scientific">Eumeta variegata</name>
    <name type="common">Bagworm moth</name>
    <name type="synonym">Eumeta japonica</name>
    <dbReference type="NCBI Taxonomy" id="151549"/>
    <lineage>
        <taxon>Eukaryota</taxon>
        <taxon>Metazoa</taxon>
        <taxon>Ecdysozoa</taxon>
        <taxon>Arthropoda</taxon>
        <taxon>Hexapoda</taxon>
        <taxon>Insecta</taxon>
        <taxon>Pterygota</taxon>
        <taxon>Neoptera</taxon>
        <taxon>Endopterygota</taxon>
        <taxon>Lepidoptera</taxon>
        <taxon>Glossata</taxon>
        <taxon>Ditrysia</taxon>
        <taxon>Tineoidea</taxon>
        <taxon>Psychidae</taxon>
        <taxon>Oiketicinae</taxon>
        <taxon>Eumeta</taxon>
    </lineage>
</organism>
<keyword evidence="2" id="KW-1185">Reference proteome</keyword>
<dbReference type="AlphaFoldDB" id="A0A4C1W5E9"/>
<name>A0A4C1W5E9_EUMVA</name>
<sequence>MSSRVHASGVCYSIFNTASTFNPKSARGGATRAAPNKEAECALPAPIHRVSVARRQGQRGPGRHTNEFIRSDLYNPITNYSAGGCKAD</sequence>
<dbReference type="EMBL" id="BGZK01000477">
    <property type="protein sequence ID" value="GBP46120.1"/>
    <property type="molecule type" value="Genomic_DNA"/>
</dbReference>
<proteinExistence type="predicted"/>
<evidence type="ECO:0000313" key="1">
    <source>
        <dbReference type="EMBL" id="GBP46120.1"/>
    </source>
</evidence>
<accession>A0A4C1W5E9</accession>
<dbReference type="Proteomes" id="UP000299102">
    <property type="component" value="Unassembled WGS sequence"/>
</dbReference>
<reference evidence="1 2" key="1">
    <citation type="journal article" date="2019" name="Commun. Biol.">
        <title>The bagworm genome reveals a unique fibroin gene that provides high tensile strength.</title>
        <authorList>
            <person name="Kono N."/>
            <person name="Nakamura H."/>
            <person name="Ohtoshi R."/>
            <person name="Tomita M."/>
            <person name="Numata K."/>
            <person name="Arakawa K."/>
        </authorList>
    </citation>
    <scope>NUCLEOTIDE SEQUENCE [LARGE SCALE GENOMIC DNA]</scope>
</reference>
<gene>
    <name evidence="1" type="ORF">EVAR_26565_1</name>
</gene>
<evidence type="ECO:0000313" key="2">
    <source>
        <dbReference type="Proteomes" id="UP000299102"/>
    </source>
</evidence>
<comment type="caution">
    <text evidence="1">The sequence shown here is derived from an EMBL/GenBank/DDBJ whole genome shotgun (WGS) entry which is preliminary data.</text>
</comment>
<protein>
    <submittedName>
        <fullName evidence="1">Uncharacterized protein</fullName>
    </submittedName>
</protein>